<proteinExistence type="evidence at transcript level"/>
<feature type="domain" description="C3H1-type" evidence="7">
    <location>
        <begin position="99"/>
        <end position="126"/>
    </location>
</feature>
<feature type="region of interest" description="Disordered" evidence="6">
    <location>
        <begin position="45"/>
        <end position="76"/>
    </location>
</feature>
<feature type="zinc finger region" description="C3H1-type" evidence="5">
    <location>
        <begin position="99"/>
        <end position="126"/>
    </location>
</feature>
<comment type="similarity">
    <text evidence="1">Belongs to the ZC3H15/TMA46 family.</text>
</comment>
<evidence type="ECO:0000256" key="4">
    <source>
        <dbReference type="ARBA" id="ARBA00022833"/>
    </source>
</evidence>
<dbReference type="PANTHER" id="PTHR12681:SF0">
    <property type="entry name" value="ZINC FINGER CCCH DOMAIN-CONTAINING PROTEIN 15"/>
    <property type="match status" value="1"/>
</dbReference>
<feature type="region of interest" description="Disordered" evidence="6">
    <location>
        <begin position="1"/>
        <end position="22"/>
    </location>
</feature>
<feature type="zinc finger region" description="C3H1-type" evidence="5">
    <location>
        <begin position="170"/>
        <end position="208"/>
    </location>
</feature>
<dbReference type="Pfam" id="PF00642">
    <property type="entry name" value="zf-CCCH"/>
    <property type="match status" value="1"/>
</dbReference>
<dbReference type="Pfam" id="PF16543">
    <property type="entry name" value="DFRP_C"/>
    <property type="match status" value="1"/>
</dbReference>
<evidence type="ECO:0000256" key="2">
    <source>
        <dbReference type="ARBA" id="ARBA00022723"/>
    </source>
</evidence>
<dbReference type="PANTHER" id="PTHR12681">
    <property type="entry name" value="ZINC FINGER-CONTAINING PROTEIN P48ZNF"/>
    <property type="match status" value="1"/>
</dbReference>
<dbReference type="GO" id="GO:0002181">
    <property type="term" value="P:cytoplasmic translation"/>
    <property type="evidence" value="ECO:0007669"/>
    <property type="project" value="TreeGrafter"/>
</dbReference>
<feature type="domain" description="C3H1-type" evidence="7">
    <location>
        <begin position="170"/>
        <end position="208"/>
    </location>
</feature>
<dbReference type="GO" id="GO:0005829">
    <property type="term" value="C:cytosol"/>
    <property type="evidence" value="ECO:0007669"/>
    <property type="project" value="TreeGrafter"/>
</dbReference>
<organism evidence="8">
    <name type="scientific">Caligus rogercresseyi</name>
    <name type="common">Sea louse</name>
    <dbReference type="NCBI Taxonomy" id="217165"/>
    <lineage>
        <taxon>Eukaryota</taxon>
        <taxon>Metazoa</taxon>
        <taxon>Ecdysozoa</taxon>
        <taxon>Arthropoda</taxon>
        <taxon>Crustacea</taxon>
        <taxon>Multicrustacea</taxon>
        <taxon>Hexanauplia</taxon>
        <taxon>Copepoda</taxon>
        <taxon>Siphonostomatoida</taxon>
        <taxon>Caligidae</taxon>
        <taxon>Caligus</taxon>
    </lineage>
</organism>
<gene>
    <name evidence="8" type="primary">ZC3HF</name>
</gene>
<dbReference type="InterPro" id="IPR032378">
    <property type="entry name" value="ZC3H15/TMA46_C"/>
</dbReference>
<dbReference type="Gene3D" id="4.10.1000.10">
    <property type="entry name" value="Zinc finger, CCCH-type"/>
    <property type="match status" value="1"/>
</dbReference>
<evidence type="ECO:0000256" key="1">
    <source>
        <dbReference type="ARBA" id="ARBA00010043"/>
    </source>
</evidence>
<name>C1BQ27_CALRO</name>
<evidence type="ECO:0000313" key="8">
    <source>
        <dbReference type="EMBL" id="ACO11130.1"/>
    </source>
</evidence>
<dbReference type="InterPro" id="IPR000571">
    <property type="entry name" value="Znf_CCCH"/>
</dbReference>
<keyword evidence="3 5" id="KW-0863">Zinc-finger</keyword>
<dbReference type="InterPro" id="IPR036855">
    <property type="entry name" value="Znf_CCCH_sf"/>
</dbReference>
<accession>C1BQ27</accession>
<reference evidence="8" key="1">
    <citation type="submission" date="2009-03" db="EMBL/GenBank/DDBJ databases">
        <title>Caligus rogercresseyi ESTs and full-length cDNAs.</title>
        <authorList>
            <person name="Yasuike M."/>
            <person name="von Schalburg K."/>
            <person name="Cooper G."/>
            <person name="Leong J."/>
            <person name="Jones S.R.M."/>
            <person name="Koop B.F."/>
        </authorList>
    </citation>
    <scope>NUCLEOTIDE SEQUENCE</scope>
    <source>
        <tissue evidence="8">Whole tissue</tissue>
    </source>
</reference>
<dbReference type="SMART" id="SM00356">
    <property type="entry name" value="ZnF_C3H1"/>
    <property type="match status" value="2"/>
</dbReference>
<sequence>MPPKKPPANKPNKKTELKKKEKVIEDKTFGLKNKKGNKQQKFIAQVEKQVKSSGDPKTRNLEKERLDEKKRKEEAKRIEEEQKALYRPVTTQKVDAGVDPKSVFCAFFKQGLCKKGEKCKFSHDPSVENKSAKKSIYSDGKEEEEKGMEDWDEDMLAYVVNKKHSAEASNKTAIICKYFLDALENNKYGWFWACPNNGKDCIYKHALPSGFVLKKDKKREEKKEEISIEELIEQKRAELSSRMDLTKVTIETFIAWKKRKLKEKSLLEKKENEKKKKGYQSGNMIGLSGREMFSFDPSMAGDGSDDEEGGEAVDFSKIESDETETDNVKVHEIKFDQYGVMIDGLDETTDEQLAKLNGASGPIDEDLFEDEDLDELEEEFETLEV</sequence>
<evidence type="ECO:0000256" key="3">
    <source>
        <dbReference type="ARBA" id="ARBA00022771"/>
    </source>
</evidence>
<evidence type="ECO:0000256" key="5">
    <source>
        <dbReference type="PROSITE-ProRule" id="PRU00723"/>
    </source>
</evidence>
<dbReference type="AlphaFoldDB" id="C1BQ27"/>
<dbReference type="Gene3D" id="6.20.400.10">
    <property type="match status" value="1"/>
</dbReference>
<dbReference type="GO" id="GO:0003729">
    <property type="term" value="F:mRNA binding"/>
    <property type="evidence" value="ECO:0007669"/>
    <property type="project" value="TreeGrafter"/>
</dbReference>
<feature type="compositionally biased region" description="Basic and acidic residues" evidence="6">
    <location>
        <begin position="48"/>
        <end position="76"/>
    </location>
</feature>
<dbReference type="EMBL" id="BT076706">
    <property type="protein sequence ID" value="ACO11130.1"/>
    <property type="molecule type" value="mRNA"/>
</dbReference>
<dbReference type="GO" id="GO:0008270">
    <property type="term" value="F:zinc ion binding"/>
    <property type="evidence" value="ECO:0007669"/>
    <property type="project" value="UniProtKB-KW"/>
</dbReference>
<evidence type="ECO:0000259" key="7">
    <source>
        <dbReference type="PROSITE" id="PS50103"/>
    </source>
</evidence>
<dbReference type="SUPFAM" id="SSF90229">
    <property type="entry name" value="CCCH zinc finger"/>
    <property type="match status" value="1"/>
</dbReference>
<evidence type="ECO:0000256" key="6">
    <source>
        <dbReference type="SAM" id="MobiDB-lite"/>
    </source>
</evidence>
<dbReference type="PROSITE" id="PS50103">
    <property type="entry name" value="ZF_C3H1"/>
    <property type="match status" value="2"/>
</dbReference>
<keyword evidence="2 5" id="KW-0479">Metal-binding</keyword>
<feature type="compositionally biased region" description="Basic and acidic residues" evidence="6">
    <location>
        <begin position="13"/>
        <end position="22"/>
    </location>
</feature>
<keyword evidence="4 5" id="KW-0862">Zinc</keyword>
<protein>
    <submittedName>
        <fullName evidence="8">Zinc finger CCCH domain-containing protein 15 homolog</fullName>
    </submittedName>
</protein>